<dbReference type="OrthoDB" id="10003767at2759"/>
<dbReference type="AlphaFoldDB" id="A0A9P4WG76"/>
<comment type="caution">
    <text evidence="2">The sequence shown here is derived from an EMBL/GenBank/DDBJ whole genome shotgun (WGS) entry which is preliminary data.</text>
</comment>
<proteinExistence type="predicted"/>
<accession>A0A9P4WG76</accession>
<keyword evidence="3" id="KW-1185">Reference proteome</keyword>
<evidence type="ECO:0000259" key="1">
    <source>
        <dbReference type="Pfam" id="PF01636"/>
    </source>
</evidence>
<evidence type="ECO:0000313" key="3">
    <source>
        <dbReference type="Proteomes" id="UP000758155"/>
    </source>
</evidence>
<dbReference type="Pfam" id="PF01636">
    <property type="entry name" value="APH"/>
    <property type="match status" value="1"/>
</dbReference>
<dbReference type="InterPro" id="IPR051035">
    <property type="entry name" value="Mito_inheritance_9"/>
</dbReference>
<dbReference type="GO" id="GO:0005739">
    <property type="term" value="C:mitochondrion"/>
    <property type="evidence" value="ECO:0007669"/>
    <property type="project" value="TreeGrafter"/>
</dbReference>
<dbReference type="Proteomes" id="UP000758155">
    <property type="component" value="Unassembled WGS sequence"/>
</dbReference>
<organism evidence="2 3">
    <name type="scientific">Didymella heteroderae</name>
    <dbReference type="NCBI Taxonomy" id="1769908"/>
    <lineage>
        <taxon>Eukaryota</taxon>
        <taxon>Fungi</taxon>
        <taxon>Dikarya</taxon>
        <taxon>Ascomycota</taxon>
        <taxon>Pezizomycotina</taxon>
        <taxon>Dothideomycetes</taxon>
        <taxon>Pleosporomycetidae</taxon>
        <taxon>Pleosporales</taxon>
        <taxon>Pleosporineae</taxon>
        <taxon>Didymellaceae</taxon>
        <taxon>Didymella</taxon>
    </lineage>
</organism>
<dbReference type="InterPro" id="IPR002575">
    <property type="entry name" value="Aminoglycoside_PTrfase"/>
</dbReference>
<dbReference type="EMBL" id="SWKV01000138">
    <property type="protein sequence ID" value="KAF3031533.1"/>
    <property type="molecule type" value="Genomic_DNA"/>
</dbReference>
<dbReference type="PANTHER" id="PTHR36091">
    <property type="entry name" value="ALTERED INHERITANCE OF MITOCHONDRIA PROTEIN 9, MITOCHONDRIAL"/>
    <property type="match status" value="1"/>
</dbReference>
<reference evidence="2" key="1">
    <citation type="submission" date="2019-04" db="EMBL/GenBank/DDBJ databases">
        <title>Sequencing of skin fungus with MAO and IRED activity.</title>
        <authorList>
            <person name="Marsaioli A.J."/>
            <person name="Bonatto J.M.C."/>
            <person name="Reis Junior O."/>
        </authorList>
    </citation>
    <scope>NUCLEOTIDE SEQUENCE</scope>
    <source>
        <strain evidence="2">28M1</strain>
    </source>
</reference>
<gene>
    <name evidence="2" type="primary">AIM9</name>
    <name evidence="2" type="ORF">E8E12_000158</name>
</gene>
<dbReference type="InterPro" id="IPR011009">
    <property type="entry name" value="Kinase-like_dom_sf"/>
</dbReference>
<dbReference type="Gene3D" id="3.90.1200.10">
    <property type="match status" value="1"/>
</dbReference>
<dbReference type="PANTHER" id="PTHR36091:SF2">
    <property type="entry name" value="AMINOGLYCOSIDE PHOSPHOTRANSFERASE DOMAIN-CONTAINING PROTEIN"/>
    <property type="match status" value="1"/>
</dbReference>
<dbReference type="SUPFAM" id="SSF56112">
    <property type="entry name" value="Protein kinase-like (PK-like)"/>
    <property type="match status" value="1"/>
</dbReference>
<name>A0A9P4WG76_9PLEO</name>
<evidence type="ECO:0000313" key="2">
    <source>
        <dbReference type="EMBL" id="KAF3031533.1"/>
    </source>
</evidence>
<sequence>MRDGFQLVGRIPYTTTEPKQLVIASEVATMDFLRMHGIPVPKIYSYSATSENPAGTEYIFMELVQGTNLGDIWFDLPEKARITVVTRLVELESRLFALPFSASGSLYYTKDLDINIRKAGVTTTNTSARGSFCIGPDTRLCLWYGKRSRLNLDRGPFTDPAAVLAAGAKKEIAYLTKYGQPLHPFQRLRRELYNYQKVSPSEHVHSLDKYLQAVPYIIPNSDATSTRPTLRHPDLQPNNVFVSEDLSIAGLIDWQHCALLPLFLQCGIPNSLQNYGDSTSESLIPPELPQDFDEMNESEQFEQVVLLRRRQLHYFYVAATAKFNPIHYGALTRDFSTLRRKLFDHASSPWEGDNITLKADLIELAQNWSDVIKSHSNTGNDANPLCPVRFSEEDMKHTLDLNAAQLEADEQLQACRDVIGIGPEGWVPLDQYNEVKQRESKLKADALEAAESDQERLMLQEHWIFDDFDEDEYS</sequence>
<feature type="domain" description="Aminoglycoside phosphotransferase" evidence="1">
    <location>
        <begin position="21"/>
        <end position="259"/>
    </location>
</feature>
<protein>
    <submittedName>
        <fullName evidence="2">Phosphotransferase enzyme</fullName>
    </submittedName>
</protein>